<dbReference type="GO" id="GO:0003677">
    <property type="term" value="F:DNA binding"/>
    <property type="evidence" value="ECO:0007669"/>
    <property type="project" value="UniProtKB-KW"/>
</dbReference>
<dbReference type="SMART" id="SM00530">
    <property type="entry name" value="HTH_XRE"/>
    <property type="match status" value="1"/>
</dbReference>
<dbReference type="InterPro" id="IPR001387">
    <property type="entry name" value="Cro/C1-type_HTH"/>
</dbReference>
<dbReference type="Proteomes" id="UP000239724">
    <property type="component" value="Unassembled WGS sequence"/>
</dbReference>
<evidence type="ECO:0000313" key="3">
    <source>
        <dbReference type="EMBL" id="PPQ38332.1"/>
    </source>
</evidence>
<feature type="domain" description="HTH cro/C1-type" evidence="2">
    <location>
        <begin position="17"/>
        <end position="66"/>
    </location>
</feature>
<dbReference type="Gene3D" id="1.10.260.40">
    <property type="entry name" value="lambda repressor-like DNA-binding domains"/>
    <property type="match status" value="1"/>
</dbReference>
<protein>
    <submittedName>
        <fullName evidence="3">Addiction module antidote protein, HigA family</fullName>
    </submittedName>
</protein>
<dbReference type="OrthoDB" id="3174593at2"/>
<proteinExistence type="predicted"/>
<dbReference type="InterPro" id="IPR010982">
    <property type="entry name" value="Lambda_DNA-bd_dom_sf"/>
</dbReference>
<dbReference type="SUPFAM" id="SSF47413">
    <property type="entry name" value="lambda repressor-like DNA-binding domains"/>
    <property type="match status" value="1"/>
</dbReference>
<evidence type="ECO:0000313" key="4">
    <source>
        <dbReference type="Proteomes" id="UP000239724"/>
    </source>
</evidence>
<dbReference type="PANTHER" id="PTHR36924:SF1">
    <property type="entry name" value="ANTITOXIN HIGA-1"/>
    <property type="match status" value="1"/>
</dbReference>
<evidence type="ECO:0000259" key="2">
    <source>
        <dbReference type="PROSITE" id="PS50943"/>
    </source>
</evidence>
<organism evidence="3 4">
    <name type="scientific">Rhodopila globiformis</name>
    <name type="common">Rhodopseudomonas globiformis</name>
    <dbReference type="NCBI Taxonomy" id="1071"/>
    <lineage>
        <taxon>Bacteria</taxon>
        <taxon>Pseudomonadati</taxon>
        <taxon>Pseudomonadota</taxon>
        <taxon>Alphaproteobacteria</taxon>
        <taxon>Acetobacterales</taxon>
        <taxon>Acetobacteraceae</taxon>
        <taxon>Rhodopila</taxon>
    </lineage>
</organism>
<keyword evidence="4" id="KW-1185">Reference proteome</keyword>
<sequence>MTRPAIHPGEILGDELEELGVSPTELARQINVPANRVSQIINGRRAITGDTALRLGHWFRTSAAFWLNLQAAYDLRLAEQAAGAEIDALPVRPEQKPQQPGLT</sequence>
<gene>
    <name evidence="3" type="ORF">CCS01_02600</name>
</gene>
<dbReference type="PROSITE" id="PS50943">
    <property type="entry name" value="HTH_CROC1"/>
    <property type="match status" value="1"/>
</dbReference>
<reference evidence="3 4" key="1">
    <citation type="journal article" date="2018" name="Arch. Microbiol.">
        <title>New insights into the metabolic potential of the phototrophic purple bacterium Rhodopila globiformis DSM 161(T) from its draft genome sequence and evidence for a vanadium-dependent nitrogenase.</title>
        <authorList>
            <person name="Imhoff J.F."/>
            <person name="Rahn T."/>
            <person name="Kunzel S."/>
            <person name="Neulinger S.C."/>
        </authorList>
    </citation>
    <scope>NUCLEOTIDE SEQUENCE [LARGE SCALE GENOMIC DNA]</scope>
    <source>
        <strain evidence="3 4">DSM 161</strain>
    </source>
</reference>
<dbReference type="InterPro" id="IPR013430">
    <property type="entry name" value="Toxin_antidote_HigA"/>
</dbReference>
<dbReference type="CDD" id="cd00093">
    <property type="entry name" value="HTH_XRE"/>
    <property type="match status" value="1"/>
</dbReference>
<dbReference type="EMBL" id="NHRY01000041">
    <property type="protein sequence ID" value="PPQ38332.1"/>
    <property type="molecule type" value="Genomic_DNA"/>
</dbReference>
<dbReference type="AlphaFoldDB" id="A0A2S6NN59"/>
<dbReference type="Pfam" id="PF01381">
    <property type="entry name" value="HTH_3"/>
    <property type="match status" value="1"/>
</dbReference>
<accession>A0A2S6NN59</accession>
<dbReference type="RefSeq" id="WP_104517279.1">
    <property type="nucleotide sequence ID" value="NZ_NHRY01000041.1"/>
</dbReference>
<comment type="caution">
    <text evidence="3">The sequence shown here is derived from an EMBL/GenBank/DDBJ whole genome shotgun (WGS) entry which is preliminary data.</text>
</comment>
<name>A0A2S6NN59_RHOGL</name>
<dbReference type="NCBIfam" id="TIGR02607">
    <property type="entry name" value="antidote_HigA"/>
    <property type="match status" value="1"/>
</dbReference>
<evidence type="ECO:0000256" key="1">
    <source>
        <dbReference type="ARBA" id="ARBA00023125"/>
    </source>
</evidence>
<keyword evidence="1" id="KW-0238">DNA-binding</keyword>
<dbReference type="PANTHER" id="PTHR36924">
    <property type="entry name" value="ANTITOXIN HIGA-1"/>
    <property type="match status" value="1"/>
</dbReference>